<dbReference type="EMBL" id="JACMSC010000015">
    <property type="protein sequence ID" value="KAG6486415.1"/>
    <property type="molecule type" value="Genomic_DNA"/>
</dbReference>
<sequence length="1221" mass="134929">MTTSAWSDSQSTVVSWETDDPCKPRSTAGGERICFKKTATLTGLALSFRSADLVFCSVDLTYPAALVFRSADLRCLSALQLWSSALQTCTASLICHFGLPLCRPALPLCPAALVFRSADLCCLSALQLWSSALQTCTASLICHSGLPLCKPTLPLCPAALVFRYADLYCLSDLPLWSSALQTCATSLVCCSADLPCRSSLPLCRPALVFCYADLVIRSADLPEIIRSGHLDYQTANYDTKRSMEEMKMSGTSITKALLAVVESDSCLLPVCYRAVAELFRSGIPGQCEWCGDSRDLLLLLLFKHSGKITVMLSLLPLLLCIFSSTIRAAQGPSPRPSVVHVGALLTFDSTIGRVAKVAIDAAREDVNSDPAVLAGTRLDIEMRDTNCSGFLGMAEAMQFMELDTVAIVGPQCSTIAHVISHVANELHVPLLSFSATDPTLTALEYPYFVRTTQSDLFQMTAIAAIVDYFQWKQVIAVYVDDDYGRNGIAALSDVLAEKRCKLAYKASLSPTATRTDVTNLLVKIALMESRIIVLHSNQDYGPMILSVAYYLEMMSNGYVWISTDWLSSLLDSKGPLSSYTMSTMQGIITLRQHTEESERKSDLISRWGNLTRKESGNFRLNSYGFYAYDTVWMLAKAIDSFFDDGGIISFSNDSRLQDSTAGTLHLDAMNIFNGGDLLLDKVRSTHFDGSTGVFQFDSDGNLIHPAYDIINVIGTGSRTIGYWSNYSGLSVVPPETLYTKPLNVSPSRDQLYSVIWPGETTIRPRGWVFPNNGKELKIGYPLRVGYTEFVSKSPTTDTAKGYCIDVFTAAVNLLPYAVPFKLIPFGDGHDNPNYTALVNMVATQEFDAAVGDIAIVTSRTKIVDFTQPYLSSGLVILAPIRRRKSNAWAFLQPFTLEMWCVIGILFIMIGTVVWTLEHRLNDEFRGPPRKQLITIFWFSFSTLFFAHRESTVSTLGRSVLLIWLFVVLIIQSSYTASLTSILTVQKLSTTVEGIESLRTGNGFIGFQVGSFAENYMVEELRIPRSRLKALSPEEYAGALELGSDNGGVTAIVDELGYVEIFLSKNCQFSIVGPEFTKNGWGFVFQRDSPLAVDMSTAILTLSENGDLQRIHDKWFTRAACFSESEEIDSERLSLSSFWGLFLICGISCFLALVIYLTGVIYQYIHLPSTHQQDPSSHRMPKLGRSLREFFSFLNDKEEDVQKRYSQRGHKPDGDVSVNLET</sequence>
<dbReference type="InterPro" id="IPR044440">
    <property type="entry name" value="GABAb_receptor_plant_PBP1"/>
</dbReference>
<dbReference type="AlphaFoldDB" id="A0A8J5FGS2"/>
<proteinExistence type="inferred from homology"/>
<dbReference type="GO" id="GO:0016020">
    <property type="term" value="C:membrane"/>
    <property type="evidence" value="ECO:0007669"/>
    <property type="project" value="UniProtKB-SubCell"/>
</dbReference>
<dbReference type="SUPFAM" id="SSF53822">
    <property type="entry name" value="Periplasmic binding protein-like I"/>
    <property type="match status" value="1"/>
</dbReference>
<comment type="similarity">
    <text evidence="2">Belongs to the glutamate-gated ion channel (TC 1.A.10.1) family.</text>
</comment>
<dbReference type="InterPro" id="IPR015683">
    <property type="entry name" value="Ionotropic_Glu_rcpt"/>
</dbReference>
<evidence type="ECO:0000313" key="17">
    <source>
        <dbReference type="Proteomes" id="UP000734854"/>
    </source>
</evidence>
<keyword evidence="8 14" id="KW-0472">Membrane</keyword>
<dbReference type="FunFam" id="3.40.190.10:FF:000175">
    <property type="entry name" value="Glutamate receptor"/>
    <property type="match status" value="1"/>
</dbReference>
<keyword evidence="11" id="KW-1071">Ligand-gated ion channel</keyword>
<keyword evidence="17" id="KW-1185">Reference proteome</keyword>
<evidence type="ECO:0000256" key="7">
    <source>
        <dbReference type="ARBA" id="ARBA00023065"/>
    </source>
</evidence>
<dbReference type="PANTHER" id="PTHR18966">
    <property type="entry name" value="IONOTROPIC GLUTAMATE RECEPTOR"/>
    <property type="match status" value="1"/>
</dbReference>
<keyword evidence="7" id="KW-0406">Ion transport</keyword>
<keyword evidence="10" id="KW-0325">Glycoprotein</keyword>
<dbReference type="InterPro" id="IPR001320">
    <property type="entry name" value="Iontro_rcpt_C"/>
</dbReference>
<gene>
    <name evidence="16" type="ORF">ZIOFF_054985</name>
</gene>
<evidence type="ECO:0000256" key="8">
    <source>
        <dbReference type="ARBA" id="ARBA00023136"/>
    </source>
</evidence>
<dbReference type="CDD" id="cd13686">
    <property type="entry name" value="GluR_Plant"/>
    <property type="match status" value="1"/>
</dbReference>
<keyword evidence="6 14" id="KW-1133">Transmembrane helix</keyword>
<dbReference type="Pfam" id="PF00060">
    <property type="entry name" value="Lig_chan"/>
    <property type="match status" value="1"/>
</dbReference>
<evidence type="ECO:0000256" key="13">
    <source>
        <dbReference type="SAM" id="MobiDB-lite"/>
    </source>
</evidence>
<feature type="compositionally biased region" description="Polar residues" evidence="13">
    <location>
        <begin position="1"/>
        <end position="15"/>
    </location>
</feature>
<dbReference type="PRINTS" id="PR01176">
    <property type="entry name" value="GABABRECEPTR"/>
</dbReference>
<accession>A0A8J5FGS2</accession>
<dbReference type="SUPFAM" id="SSF53850">
    <property type="entry name" value="Periplasmic binding protein-like II"/>
    <property type="match status" value="1"/>
</dbReference>
<feature type="region of interest" description="Disordered" evidence="13">
    <location>
        <begin position="1"/>
        <end position="27"/>
    </location>
</feature>
<reference evidence="16 17" key="1">
    <citation type="submission" date="2020-08" db="EMBL/GenBank/DDBJ databases">
        <title>Plant Genome Project.</title>
        <authorList>
            <person name="Zhang R.-G."/>
        </authorList>
    </citation>
    <scope>NUCLEOTIDE SEQUENCE [LARGE SCALE GENOMIC DNA]</scope>
    <source>
        <tissue evidence="16">Rhizome</tissue>
    </source>
</reference>
<dbReference type="InterPro" id="IPR019594">
    <property type="entry name" value="Glu/Gly-bd"/>
</dbReference>
<dbReference type="InterPro" id="IPR001828">
    <property type="entry name" value="ANF_lig-bd_rcpt"/>
</dbReference>
<protein>
    <recommendedName>
        <fullName evidence="15">Ionotropic glutamate receptor C-terminal domain-containing protein</fullName>
    </recommendedName>
</protein>
<evidence type="ECO:0000259" key="15">
    <source>
        <dbReference type="SMART" id="SM00079"/>
    </source>
</evidence>
<feature type="transmembrane region" description="Helical" evidence="14">
    <location>
        <begin position="932"/>
        <end position="948"/>
    </location>
</feature>
<evidence type="ECO:0000256" key="5">
    <source>
        <dbReference type="ARBA" id="ARBA00022729"/>
    </source>
</evidence>
<evidence type="ECO:0000256" key="3">
    <source>
        <dbReference type="ARBA" id="ARBA00022448"/>
    </source>
</evidence>
<dbReference type="Gene3D" id="3.40.50.2300">
    <property type="match status" value="2"/>
</dbReference>
<evidence type="ECO:0000256" key="1">
    <source>
        <dbReference type="ARBA" id="ARBA00004141"/>
    </source>
</evidence>
<dbReference type="GO" id="GO:0009611">
    <property type="term" value="P:response to wounding"/>
    <property type="evidence" value="ECO:0007669"/>
    <property type="project" value="UniProtKB-ARBA"/>
</dbReference>
<dbReference type="GO" id="GO:0007165">
    <property type="term" value="P:signal transduction"/>
    <property type="evidence" value="ECO:0007669"/>
    <property type="project" value="UniProtKB-ARBA"/>
</dbReference>
<dbReference type="FunFam" id="3.40.50.2300:FF:000081">
    <property type="entry name" value="Glutamate receptor"/>
    <property type="match status" value="1"/>
</dbReference>
<comment type="subcellular location">
    <subcellularLocation>
        <location evidence="1">Membrane</location>
        <topology evidence="1">Multi-pass membrane protein</topology>
    </subcellularLocation>
</comment>
<keyword evidence="5" id="KW-0732">Signal</keyword>
<name>A0A8J5FGS2_ZINOF</name>
<dbReference type="FunFam" id="1.10.287.70:FF:000037">
    <property type="entry name" value="Glutamate receptor"/>
    <property type="match status" value="1"/>
</dbReference>
<dbReference type="SMART" id="SM00079">
    <property type="entry name" value="PBPe"/>
    <property type="match status" value="1"/>
</dbReference>
<keyword evidence="9" id="KW-0675">Receptor</keyword>
<evidence type="ECO:0000256" key="14">
    <source>
        <dbReference type="SAM" id="Phobius"/>
    </source>
</evidence>
<evidence type="ECO:0000256" key="6">
    <source>
        <dbReference type="ARBA" id="ARBA00022989"/>
    </source>
</evidence>
<organism evidence="16 17">
    <name type="scientific">Zingiber officinale</name>
    <name type="common">Ginger</name>
    <name type="synonym">Amomum zingiber</name>
    <dbReference type="NCBI Taxonomy" id="94328"/>
    <lineage>
        <taxon>Eukaryota</taxon>
        <taxon>Viridiplantae</taxon>
        <taxon>Streptophyta</taxon>
        <taxon>Embryophyta</taxon>
        <taxon>Tracheophyta</taxon>
        <taxon>Spermatophyta</taxon>
        <taxon>Magnoliopsida</taxon>
        <taxon>Liliopsida</taxon>
        <taxon>Zingiberales</taxon>
        <taxon>Zingiberaceae</taxon>
        <taxon>Zingiber</taxon>
    </lineage>
</organism>
<feature type="domain" description="Ionotropic glutamate receptor C-terminal" evidence="15">
    <location>
        <begin position="777"/>
        <end position="1117"/>
    </location>
</feature>
<evidence type="ECO:0000256" key="2">
    <source>
        <dbReference type="ARBA" id="ARBA00008685"/>
    </source>
</evidence>
<feature type="transmembrane region" description="Helical" evidence="14">
    <location>
        <begin position="896"/>
        <end position="916"/>
    </location>
</feature>
<dbReference type="Gene3D" id="1.10.287.70">
    <property type="match status" value="1"/>
</dbReference>
<comment type="caution">
    <text evidence="16">The sequence shown here is derived from an EMBL/GenBank/DDBJ whole genome shotgun (WGS) entry which is preliminary data.</text>
</comment>
<dbReference type="Gene3D" id="3.40.190.10">
    <property type="entry name" value="Periplasmic binding protein-like II"/>
    <property type="match status" value="2"/>
</dbReference>
<evidence type="ECO:0000256" key="11">
    <source>
        <dbReference type="ARBA" id="ARBA00023286"/>
    </source>
</evidence>
<dbReference type="GO" id="GO:0015276">
    <property type="term" value="F:ligand-gated monoatomic ion channel activity"/>
    <property type="evidence" value="ECO:0007669"/>
    <property type="project" value="InterPro"/>
</dbReference>
<evidence type="ECO:0000256" key="12">
    <source>
        <dbReference type="ARBA" id="ARBA00023303"/>
    </source>
</evidence>
<feature type="region of interest" description="Disordered" evidence="13">
    <location>
        <begin position="1199"/>
        <end position="1221"/>
    </location>
</feature>
<keyword evidence="4 14" id="KW-0812">Transmembrane</keyword>
<evidence type="ECO:0000256" key="9">
    <source>
        <dbReference type="ARBA" id="ARBA00023170"/>
    </source>
</evidence>
<dbReference type="Pfam" id="PF10613">
    <property type="entry name" value="Lig_chan-Glu_bd"/>
    <property type="match status" value="1"/>
</dbReference>
<evidence type="ECO:0000256" key="4">
    <source>
        <dbReference type="ARBA" id="ARBA00022692"/>
    </source>
</evidence>
<evidence type="ECO:0000313" key="16">
    <source>
        <dbReference type="EMBL" id="KAG6486415.1"/>
    </source>
</evidence>
<dbReference type="Pfam" id="PF01094">
    <property type="entry name" value="ANF_receptor"/>
    <property type="match status" value="1"/>
</dbReference>
<feature type="transmembrane region" description="Helical" evidence="14">
    <location>
        <begin position="1137"/>
        <end position="1164"/>
    </location>
</feature>
<dbReference type="CDD" id="cd19990">
    <property type="entry name" value="PBP1_GABAb_receptor_plant"/>
    <property type="match status" value="1"/>
</dbReference>
<dbReference type="GO" id="GO:1901701">
    <property type="term" value="P:cellular response to oxygen-containing compound"/>
    <property type="evidence" value="ECO:0007669"/>
    <property type="project" value="UniProtKB-ARBA"/>
</dbReference>
<dbReference type="InterPro" id="IPR028082">
    <property type="entry name" value="Peripla_BP_I"/>
</dbReference>
<evidence type="ECO:0000256" key="10">
    <source>
        <dbReference type="ARBA" id="ARBA00023180"/>
    </source>
</evidence>
<feature type="transmembrane region" description="Helical" evidence="14">
    <location>
        <begin position="960"/>
        <end position="984"/>
    </location>
</feature>
<dbReference type="FunFam" id="3.40.190.10:FF:000054">
    <property type="entry name" value="Glutamate receptor"/>
    <property type="match status" value="1"/>
</dbReference>
<keyword evidence="12" id="KW-0407">Ion channel</keyword>
<keyword evidence="3" id="KW-0813">Transport</keyword>
<dbReference type="Proteomes" id="UP000734854">
    <property type="component" value="Unassembled WGS sequence"/>
</dbReference>